<comment type="similarity">
    <text evidence="2 12">Belongs to the DsbB family. BdbC subfamily.</text>
</comment>
<dbReference type="PIRSF" id="PIRSF036659">
    <property type="entry name" value="BdbC"/>
    <property type="match status" value="1"/>
</dbReference>
<evidence type="ECO:0000256" key="9">
    <source>
        <dbReference type="ARBA" id="ARBA00023157"/>
    </source>
</evidence>
<protein>
    <recommendedName>
        <fullName evidence="12">Probable disulfide formation protein</fullName>
    </recommendedName>
    <alternativeName>
        <fullName evidence="12">Disulfide oxidoreductase</fullName>
    </alternativeName>
    <alternativeName>
        <fullName evidence="12">Thiol-disulfide oxidoreductase</fullName>
    </alternativeName>
</protein>
<comment type="function">
    <text evidence="12">Required for disulfide bond formation in some proteins.</text>
</comment>
<reference evidence="14" key="1">
    <citation type="submission" date="2020-06" db="EMBL/GenBank/DDBJ databases">
        <title>A novel thermopfilic bacterium from Erzurum, Turkey.</title>
        <authorList>
            <person name="Adiguzel A."/>
            <person name="Ay H."/>
            <person name="Baltaci M.O."/>
        </authorList>
    </citation>
    <scope>NUCLEOTIDE SEQUENCE</scope>
    <source>
        <strain evidence="14">P2</strain>
    </source>
</reference>
<dbReference type="InterPro" id="IPR023380">
    <property type="entry name" value="DsbB-like_sf"/>
</dbReference>
<dbReference type="GO" id="GO:0005886">
    <property type="term" value="C:plasma membrane"/>
    <property type="evidence" value="ECO:0007669"/>
    <property type="project" value="UniProtKB-SubCell"/>
</dbReference>
<name>A0A8J8GCH9_9BACI</name>
<evidence type="ECO:0000256" key="6">
    <source>
        <dbReference type="ARBA" id="ARBA00022989"/>
    </source>
</evidence>
<evidence type="ECO:0000256" key="11">
    <source>
        <dbReference type="ARBA" id="ARBA00023284"/>
    </source>
</evidence>
<evidence type="ECO:0000313" key="14">
    <source>
        <dbReference type="EMBL" id="NSL50877.1"/>
    </source>
</evidence>
<dbReference type="NCBIfam" id="NF002849">
    <property type="entry name" value="PRK03113.1"/>
    <property type="match status" value="1"/>
</dbReference>
<keyword evidence="10 12" id="KW-0143">Chaperone</keyword>
<evidence type="ECO:0000256" key="10">
    <source>
        <dbReference type="ARBA" id="ARBA00023186"/>
    </source>
</evidence>
<sequence length="143" mass="16435">MKIKHLENVLFISWAVSLIATAGSLYFSEVLKFIPCELCWFQRIFMYPLVFIQGIAVVKKDFYIYRYVLPLSIIGGLISTYHYLLQKVPLLSANMDTCGIVPCSSAYINWLGFITIPFLALIAFIIITVVNIYIFKKMKKGEF</sequence>
<evidence type="ECO:0000256" key="5">
    <source>
        <dbReference type="ARBA" id="ARBA00022982"/>
    </source>
</evidence>
<keyword evidence="11 12" id="KW-0676">Redox-active center</keyword>
<feature type="transmembrane region" description="Helical" evidence="13">
    <location>
        <begin position="110"/>
        <end position="135"/>
    </location>
</feature>
<feature type="transmembrane region" description="Helical" evidence="13">
    <location>
        <begin position="40"/>
        <end position="58"/>
    </location>
</feature>
<feature type="transmembrane region" description="Helical" evidence="13">
    <location>
        <begin position="9"/>
        <end position="28"/>
    </location>
</feature>
<comment type="caution">
    <text evidence="14">The sequence shown here is derived from an EMBL/GenBank/DDBJ whole genome shotgun (WGS) entry which is preliminary data.</text>
</comment>
<evidence type="ECO:0000256" key="2">
    <source>
        <dbReference type="ARBA" id="ARBA00007602"/>
    </source>
</evidence>
<accession>A0A8J8GCH9</accession>
<comment type="caution">
    <text evidence="12">Lacks conserved residue(s) required for the propagation of feature annotation.</text>
</comment>
<evidence type="ECO:0000256" key="12">
    <source>
        <dbReference type="HAMAP-Rule" id="MF_00287"/>
    </source>
</evidence>
<dbReference type="GO" id="GO:0006457">
    <property type="term" value="P:protein folding"/>
    <property type="evidence" value="ECO:0007669"/>
    <property type="project" value="InterPro"/>
</dbReference>
<feature type="transmembrane region" description="Helical" evidence="13">
    <location>
        <begin position="65"/>
        <end position="85"/>
    </location>
</feature>
<keyword evidence="6 12" id="KW-1133">Transmembrane helix</keyword>
<dbReference type="InterPro" id="IPR012187">
    <property type="entry name" value="Disulphide_bond_form_BdbC"/>
</dbReference>
<evidence type="ECO:0000256" key="1">
    <source>
        <dbReference type="ARBA" id="ARBA00004141"/>
    </source>
</evidence>
<keyword evidence="9 12" id="KW-1015">Disulfide bond</keyword>
<organism evidence="14 15">
    <name type="scientific">Calidifontibacillus erzurumensis</name>
    <dbReference type="NCBI Taxonomy" id="2741433"/>
    <lineage>
        <taxon>Bacteria</taxon>
        <taxon>Bacillati</taxon>
        <taxon>Bacillota</taxon>
        <taxon>Bacilli</taxon>
        <taxon>Bacillales</taxon>
        <taxon>Bacillaceae</taxon>
        <taxon>Calidifontibacillus/Schinkia group</taxon>
        <taxon>Calidifontibacillus</taxon>
    </lineage>
</organism>
<evidence type="ECO:0000256" key="7">
    <source>
        <dbReference type="ARBA" id="ARBA00023002"/>
    </source>
</evidence>
<evidence type="ECO:0000256" key="3">
    <source>
        <dbReference type="ARBA" id="ARBA00022448"/>
    </source>
</evidence>
<comment type="subcellular location">
    <subcellularLocation>
        <location evidence="12">Cell membrane</location>
        <topology evidence="12">Multi-pass membrane protein</topology>
    </subcellularLocation>
    <subcellularLocation>
        <location evidence="1">Membrane</location>
        <topology evidence="1">Multi-pass membrane protein</topology>
    </subcellularLocation>
</comment>
<dbReference type="Pfam" id="PF02600">
    <property type="entry name" value="DsbB"/>
    <property type="match status" value="1"/>
</dbReference>
<evidence type="ECO:0000256" key="8">
    <source>
        <dbReference type="ARBA" id="ARBA00023136"/>
    </source>
</evidence>
<keyword evidence="12" id="KW-1003">Cell membrane</keyword>
<dbReference type="PANTHER" id="PTHR43469">
    <property type="entry name" value="DISULFIDE FORMATION PROTEIN-RELATED"/>
    <property type="match status" value="1"/>
</dbReference>
<gene>
    <name evidence="12" type="primary">bdbC</name>
    <name evidence="14" type="ORF">HR057_03740</name>
</gene>
<evidence type="ECO:0000313" key="15">
    <source>
        <dbReference type="Proteomes" id="UP000625804"/>
    </source>
</evidence>
<evidence type="ECO:0000256" key="13">
    <source>
        <dbReference type="SAM" id="Phobius"/>
    </source>
</evidence>
<dbReference type="Gene3D" id="1.20.1550.10">
    <property type="entry name" value="DsbB-like"/>
    <property type="match status" value="1"/>
</dbReference>
<dbReference type="Proteomes" id="UP000625804">
    <property type="component" value="Unassembled WGS sequence"/>
</dbReference>
<dbReference type="HAMAP" id="MF_00287">
    <property type="entry name" value="BdbC"/>
    <property type="match status" value="1"/>
</dbReference>
<dbReference type="AlphaFoldDB" id="A0A8J8GCH9"/>
<dbReference type="PANTHER" id="PTHR43469:SF1">
    <property type="entry name" value="SPBETA PROPHAGE-DERIVED DISULFIDE BOND FORMATION PROTEIN B"/>
    <property type="match status" value="1"/>
</dbReference>
<keyword evidence="3 12" id="KW-0813">Transport</keyword>
<dbReference type="InterPro" id="IPR003752">
    <property type="entry name" value="DiS_bond_form_DsbB/BdbC"/>
</dbReference>
<evidence type="ECO:0000256" key="4">
    <source>
        <dbReference type="ARBA" id="ARBA00022692"/>
    </source>
</evidence>
<keyword evidence="4 12" id="KW-0812">Transmembrane</keyword>
<keyword evidence="7 12" id="KW-0560">Oxidoreductase</keyword>
<proteinExistence type="inferred from homology"/>
<dbReference type="GO" id="GO:0015035">
    <property type="term" value="F:protein-disulfide reductase activity"/>
    <property type="evidence" value="ECO:0007669"/>
    <property type="project" value="UniProtKB-UniRule"/>
</dbReference>
<keyword evidence="5 12" id="KW-0249">Electron transport</keyword>
<dbReference type="SUPFAM" id="SSF158442">
    <property type="entry name" value="DsbB-like"/>
    <property type="match status" value="1"/>
</dbReference>
<keyword evidence="15" id="KW-1185">Reference proteome</keyword>
<dbReference type="EMBL" id="JABTTE010000003">
    <property type="protein sequence ID" value="NSL50877.1"/>
    <property type="molecule type" value="Genomic_DNA"/>
</dbReference>
<dbReference type="RefSeq" id="WP_173730082.1">
    <property type="nucleotide sequence ID" value="NZ_JABTTE010000003.1"/>
</dbReference>
<keyword evidence="8 12" id="KW-0472">Membrane</keyword>
<feature type="disulfide bond" description="Redox-active" evidence="12">
    <location>
        <begin position="36"/>
        <end position="39"/>
    </location>
</feature>